<organism evidence="2 3">
    <name type="scientific">Parachaetomium inaequale</name>
    <dbReference type="NCBI Taxonomy" id="2588326"/>
    <lineage>
        <taxon>Eukaryota</taxon>
        <taxon>Fungi</taxon>
        <taxon>Dikarya</taxon>
        <taxon>Ascomycota</taxon>
        <taxon>Pezizomycotina</taxon>
        <taxon>Sordariomycetes</taxon>
        <taxon>Sordariomycetidae</taxon>
        <taxon>Sordariales</taxon>
        <taxon>Chaetomiaceae</taxon>
        <taxon>Parachaetomium</taxon>
    </lineage>
</organism>
<feature type="non-terminal residue" evidence="2">
    <location>
        <position position="1"/>
    </location>
</feature>
<accession>A0AAN6PMR0</accession>
<feature type="compositionally biased region" description="Polar residues" evidence="1">
    <location>
        <begin position="743"/>
        <end position="759"/>
    </location>
</feature>
<feature type="region of interest" description="Disordered" evidence="1">
    <location>
        <begin position="195"/>
        <end position="288"/>
    </location>
</feature>
<gene>
    <name evidence="2" type="ORF">C8A01DRAFT_14359</name>
</gene>
<feature type="region of interest" description="Disordered" evidence="1">
    <location>
        <begin position="657"/>
        <end position="690"/>
    </location>
</feature>
<feature type="compositionally biased region" description="Low complexity" evidence="1">
    <location>
        <begin position="657"/>
        <end position="671"/>
    </location>
</feature>
<name>A0AAN6PMR0_9PEZI</name>
<dbReference type="Proteomes" id="UP001303115">
    <property type="component" value="Unassembled WGS sequence"/>
</dbReference>
<proteinExistence type="predicted"/>
<feature type="region of interest" description="Disordered" evidence="1">
    <location>
        <begin position="564"/>
        <end position="609"/>
    </location>
</feature>
<keyword evidence="3" id="KW-1185">Reference proteome</keyword>
<comment type="caution">
    <text evidence="2">The sequence shown here is derived from an EMBL/GenBank/DDBJ whole genome shotgun (WGS) entry which is preliminary data.</text>
</comment>
<feature type="compositionally biased region" description="Low complexity" evidence="1">
    <location>
        <begin position="572"/>
        <end position="581"/>
    </location>
</feature>
<feature type="compositionally biased region" description="Polar residues" evidence="1">
    <location>
        <begin position="249"/>
        <end position="259"/>
    </location>
</feature>
<dbReference type="AlphaFoldDB" id="A0AAN6PMR0"/>
<evidence type="ECO:0000313" key="3">
    <source>
        <dbReference type="Proteomes" id="UP001303115"/>
    </source>
</evidence>
<feature type="region of interest" description="Disordered" evidence="1">
    <location>
        <begin position="164"/>
        <end position="183"/>
    </location>
</feature>
<dbReference type="EMBL" id="MU854348">
    <property type="protein sequence ID" value="KAK4041969.1"/>
    <property type="molecule type" value="Genomic_DNA"/>
</dbReference>
<sequence>RLHEILFLAHVQGESRQGHRSPTICAGITRHADLNRAQEPRSLMSFSSAWSTASATSSSYAPSWEMDAGELMLDCTFPELLVRDLATSEDSFTSKAMTAGSPCAGLAAPGVGASPSFQRPLLPYRESHRRQPPPDRDTPLLPSFVTEEASSCVDELDDDRQLGIKKERPGSSNVTSIIGMVPHSVRTRQQSVATAATSDSGRCSSLFSHNTLPPTSPVISPCSSKGERSPHGTWFEDEPDSPQDGPGSSVFTARTSISDPHQPVLDLSNDDEMAEPRKPTTGRTGFTPAAAEAFFPGGGYGTHSRPHTPASQRHLEKPRIVDIPPVAMGPKRTSSLKWSSYGADSASIASEPGAVPVRMVERHRQAGLWDMPKEPQPQHGVPILETANGRTVIDASAPPPIAFASRDQALHHARARPLSPVAVDESEIVDSGEEAGTRAYAEALTEARKPSLADLRRWVDASAETLNSSHKSAAYTPSVPSPGIPLPPEVVESLRVSISCFPETMLLTSSLSIETIRAYSKKVKHRAGLNRNFRSTDSDSIYSSSSYTPKPSRRWNMSWLGHPRCSSEHHQQPQPQQRQQHCYTIPRGTHPPPLAVMSPSNLSLTTAATPPPTTPTSWCMWSPIKNIFPSASDHLCDALYAHLLAYNYIASLSPLPSTPSPLLSTPSSSSSFREAGSRAKTSGEDSATRNLQIPQKAASLLGMGVGMDGHQLQQQQLLPPRRRGVLSRNSGGGGGGGGLFPRSGTSNGFPLRSGTSNGFPRSGTSHGFGGSGGNQEAVMKELRAGLGRCVNLLVATMRKDGVGPLVDEEGGSLFGSEFGGGAEGVEVVEPVLMRALCEVVRCTEEGRLGVL</sequence>
<protein>
    <submittedName>
        <fullName evidence="2">Uncharacterized protein</fullName>
    </submittedName>
</protein>
<feature type="compositionally biased region" description="Gly residues" evidence="1">
    <location>
        <begin position="730"/>
        <end position="739"/>
    </location>
</feature>
<feature type="compositionally biased region" description="Basic and acidic residues" evidence="1">
    <location>
        <begin position="675"/>
        <end position="687"/>
    </location>
</feature>
<feature type="region of interest" description="Disordered" evidence="1">
    <location>
        <begin position="711"/>
        <end position="774"/>
    </location>
</feature>
<evidence type="ECO:0000256" key="1">
    <source>
        <dbReference type="SAM" id="MobiDB-lite"/>
    </source>
</evidence>
<reference evidence="3" key="1">
    <citation type="journal article" date="2023" name="Mol. Phylogenet. Evol.">
        <title>Genome-scale phylogeny and comparative genomics of the fungal order Sordariales.</title>
        <authorList>
            <person name="Hensen N."/>
            <person name="Bonometti L."/>
            <person name="Westerberg I."/>
            <person name="Brannstrom I.O."/>
            <person name="Guillou S."/>
            <person name="Cros-Aarteil S."/>
            <person name="Calhoun S."/>
            <person name="Haridas S."/>
            <person name="Kuo A."/>
            <person name="Mondo S."/>
            <person name="Pangilinan J."/>
            <person name="Riley R."/>
            <person name="LaButti K."/>
            <person name="Andreopoulos B."/>
            <person name="Lipzen A."/>
            <person name="Chen C."/>
            <person name="Yan M."/>
            <person name="Daum C."/>
            <person name="Ng V."/>
            <person name="Clum A."/>
            <person name="Steindorff A."/>
            <person name="Ohm R.A."/>
            <person name="Martin F."/>
            <person name="Silar P."/>
            <person name="Natvig D.O."/>
            <person name="Lalanne C."/>
            <person name="Gautier V."/>
            <person name="Ament-Velasquez S.L."/>
            <person name="Kruys A."/>
            <person name="Hutchinson M.I."/>
            <person name="Powell A.J."/>
            <person name="Barry K."/>
            <person name="Miller A.N."/>
            <person name="Grigoriev I.V."/>
            <person name="Debuchy R."/>
            <person name="Gladieux P."/>
            <person name="Hiltunen Thoren M."/>
            <person name="Johannesson H."/>
        </authorList>
    </citation>
    <scope>NUCLEOTIDE SEQUENCE [LARGE SCALE GENOMIC DNA]</scope>
    <source>
        <strain evidence="3">CBS 284.82</strain>
    </source>
</reference>
<evidence type="ECO:0000313" key="2">
    <source>
        <dbReference type="EMBL" id="KAK4041969.1"/>
    </source>
</evidence>
<feature type="compositionally biased region" description="Polar residues" evidence="1">
    <location>
        <begin position="195"/>
        <end position="223"/>
    </location>
</feature>